<keyword evidence="1" id="KW-1133">Transmembrane helix</keyword>
<dbReference type="Proteomes" id="UP000594030">
    <property type="component" value="Segment"/>
</dbReference>
<evidence type="ECO:0000313" key="3">
    <source>
        <dbReference type="Proteomes" id="UP000594030"/>
    </source>
</evidence>
<dbReference type="KEGG" id="vg:65129419"/>
<protein>
    <submittedName>
        <fullName evidence="2">Uncharacterized protein</fullName>
    </submittedName>
</protein>
<feature type="transmembrane region" description="Helical" evidence="1">
    <location>
        <begin position="7"/>
        <end position="23"/>
    </location>
</feature>
<name>A0A7M1RX65_9CAUD</name>
<proteinExistence type="predicted"/>
<feature type="transmembrane region" description="Helical" evidence="1">
    <location>
        <begin position="29"/>
        <end position="48"/>
    </location>
</feature>
<dbReference type="GeneID" id="65129419"/>
<dbReference type="EMBL" id="MT774385">
    <property type="protein sequence ID" value="QOR58948.1"/>
    <property type="molecule type" value="Genomic_DNA"/>
</dbReference>
<dbReference type="RefSeq" id="YP_010111106.1">
    <property type="nucleotide sequence ID" value="NC_055878.1"/>
</dbReference>
<keyword evidence="1" id="KW-0812">Transmembrane</keyword>
<accession>A0A7M1RX65</accession>
<keyword evidence="1" id="KW-0472">Membrane</keyword>
<evidence type="ECO:0000313" key="2">
    <source>
        <dbReference type="EMBL" id="QOR58948.1"/>
    </source>
</evidence>
<organism evidence="2 3">
    <name type="scientific">uncultured phage cr108_1</name>
    <dbReference type="NCBI Taxonomy" id="2772069"/>
    <lineage>
        <taxon>Viruses</taxon>
        <taxon>Duplodnaviria</taxon>
        <taxon>Heunggongvirae</taxon>
        <taxon>Uroviricota</taxon>
        <taxon>Caudoviricetes</taxon>
        <taxon>Crassvirales</taxon>
        <taxon>Steigviridae</taxon>
        <taxon>Asinivirinae</taxon>
        <taxon>Pipoluvirus</taxon>
        <taxon>Pipoluvirus rarus</taxon>
    </lineage>
</organism>
<sequence length="58" mass="6318">MSKKNWIKVGIGAAIVIGTLAMVKLIPFWGTLLSLCSYSAGILSYWAVDKFGNVVEKK</sequence>
<keyword evidence="3" id="KW-1185">Reference proteome</keyword>
<evidence type="ECO:0000256" key="1">
    <source>
        <dbReference type="SAM" id="Phobius"/>
    </source>
</evidence>
<reference evidence="2 3" key="1">
    <citation type="submission" date="2020-07" db="EMBL/GenBank/DDBJ databases">
        <title>Taxonomic proposal: Crassvirales, a new order of highly abundant and diverse bacterial viruses.</title>
        <authorList>
            <person name="Shkoporov A.N."/>
            <person name="Stockdale S.R."/>
            <person name="Guerin E."/>
            <person name="Ross R.P."/>
            <person name="Hill C."/>
        </authorList>
    </citation>
    <scope>NUCLEOTIDE SEQUENCE [LARGE SCALE GENOMIC DNA]</scope>
</reference>